<evidence type="ECO:0000259" key="2">
    <source>
        <dbReference type="Pfam" id="PF14392"/>
    </source>
</evidence>
<sequence length="495" mass="56034">MASRLEDAYRNLKLIEEEAEVVVFDDEGAMKAVLHNIWQLEKVVVIRDLDDNLFSFQFFASADKEFALNEGPWAFDGKILLLKEITGMEVPSELGTFVGCEVVTMFGVDQSLCFKVDIDVTKPLRRVVNVKGAKGLVWVKIKYVKLPDFCDDCGMLGHVLNGCDVVDSDTAEENLQYGDWLWASPLKLRRRNADAEIKEEAKLFLAFWKNRDGCQARQRLPFGDGRMPTPALVAVHSHQGADDGSNNMIVDEHMALVLGNEASKRKLDDIAPPKRAPQGAMSILWFNCRGLGATQAVSDLRGLLRRLAPKVVFLSETKRSKLEIDSLLSGLSDFFGVFVDARGRAGGLTLLWDKKVDVTLLSYSSNHIESTVRWEGEDTVWHFSGIYGWPESHLKWKTGQLITELKSHSNLSRLVGGDLTDEAVERLMERVETCAGELSRWNRKAFGLVGTEIHKLEAKLQCQRDAVSRREILGQIREWRRREEILWWQWRAPTT</sequence>
<reference evidence="3" key="1">
    <citation type="submission" date="2022-04" db="EMBL/GenBank/DDBJ databases">
        <title>Carnegiea gigantea Genome sequencing and assembly v2.</title>
        <authorList>
            <person name="Copetti D."/>
            <person name="Sanderson M.J."/>
            <person name="Burquez A."/>
            <person name="Wojciechowski M.F."/>
        </authorList>
    </citation>
    <scope>NUCLEOTIDE SEQUENCE</scope>
    <source>
        <strain evidence="3">SGP5-SGP5p</strain>
        <tissue evidence="3">Aerial part</tissue>
    </source>
</reference>
<evidence type="ECO:0000259" key="1">
    <source>
        <dbReference type="Pfam" id="PF14111"/>
    </source>
</evidence>
<proteinExistence type="predicted"/>
<dbReference type="Pfam" id="PF14392">
    <property type="entry name" value="zf-CCHC_4"/>
    <property type="match status" value="1"/>
</dbReference>
<dbReference type="Proteomes" id="UP001153076">
    <property type="component" value="Unassembled WGS sequence"/>
</dbReference>
<feature type="domain" description="DUF4283" evidence="1">
    <location>
        <begin position="28"/>
        <end position="85"/>
    </location>
</feature>
<dbReference type="AlphaFoldDB" id="A0A9Q1JP74"/>
<dbReference type="InterPro" id="IPR025836">
    <property type="entry name" value="Zn_knuckle_CX2CX4HX4C"/>
</dbReference>
<comment type="caution">
    <text evidence="3">The sequence shown here is derived from an EMBL/GenBank/DDBJ whole genome shotgun (WGS) entry which is preliminary data.</text>
</comment>
<dbReference type="PANTHER" id="PTHR31286:SF167">
    <property type="entry name" value="OS09G0268800 PROTEIN"/>
    <property type="match status" value="1"/>
</dbReference>
<evidence type="ECO:0000313" key="3">
    <source>
        <dbReference type="EMBL" id="KAJ8428090.1"/>
    </source>
</evidence>
<organism evidence="3 4">
    <name type="scientific">Carnegiea gigantea</name>
    <dbReference type="NCBI Taxonomy" id="171969"/>
    <lineage>
        <taxon>Eukaryota</taxon>
        <taxon>Viridiplantae</taxon>
        <taxon>Streptophyta</taxon>
        <taxon>Embryophyta</taxon>
        <taxon>Tracheophyta</taxon>
        <taxon>Spermatophyta</taxon>
        <taxon>Magnoliopsida</taxon>
        <taxon>eudicotyledons</taxon>
        <taxon>Gunneridae</taxon>
        <taxon>Pentapetalae</taxon>
        <taxon>Caryophyllales</taxon>
        <taxon>Cactineae</taxon>
        <taxon>Cactaceae</taxon>
        <taxon>Cactoideae</taxon>
        <taxon>Echinocereeae</taxon>
        <taxon>Carnegiea</taxon>
    </lineage>
</organism>
<dbReference type="SUPFAM" id="SSF56219">
    <property type="entry name" value="DNase I-like"/>
    <property type="match status" value="1"/>
</dbReference>
<dbReference type="InterPro" id="IPR025558">
    <property type="entry name" value="DUF4283"/>
</dbReference>
<dbReference type="InterPro" id="IPR036691">
    <property type="entry name" value="Endo/exonu/phosph_ase_sf"/>
</dbReference>
<gene>
    <name evidence="3" type="ORF">Cgig2_024802</name>
</gene>
<dbReference type="OrthoDB" id="1303852at2759"/>
<dbReference type="PANTHER" id="PTHR31286">
    <property type="entry name" value="GLYCINE-RICH CELL WALL STRUCTURAL PROTEIN 1.8-LIKE"/>
    <property type="match status" value="1"/>
</dbReference>
<protein>
    <recommendedName>
        <fullName evidence="5">DUF4283 domain-containing protein</fullName>
    </recommendedName>
</protein>
<evidence type="ECO:0008006" key="5">
    <source>
        <dbReference type="Google" id="ProtNLM"/>
    </source>
</evidence>
<name>A0A9Q1JP74_9CARY</name>
<keyword evidence="4" id="KW-1185">Reference proteome</keyword>
<evidence type="ECO:0000313" key="4">
    <source>
        <dbReference type="Proteomes" id="UP001153076"/>
    </source>
</evidence>
<feature type="domain" description="Zinc knuckle CX2CX4HX4C" evidence="2">
    <location>
        <begin position="118"/>
        <end position="164"/>
    </location>
</feature>
<dbReference type="EMBL" id="JAKOGI010001053">
    <property type="protein sequence ID" value="KAJ8428090.1"/>
    <property type="molecule type" value="Genomic_DNA"/>
</dbReference>
<dbReference type="Gene3D" id="3.60.10.10">
    <property type="entry name" value="Endonuclease/exonuclease/phosphatase"/>
    <property type="match status" value="1"/>
</dbReference>
<dbReference type="Pfam" id="PF14111">
    <property type="entry name" value="DUF4283"/>
    <property type="match status" value="1"/>
</dbReference>
<dbReference type="InterPro" id="IPR040256">
    <property type="entry name" value="At4g02000-like"/>
</dbReference>
<accession>A0A9Q1JP74</accession>